<sequence length="34" mass="3986">MSLIIHSAKQFFTDKVIMKTFKTILYYGNLKCTT</sequence>
<dbReference type="EMBL" id="FNRA01000003">
    <property type="protein sequence ID" value="SEA47190.1"/>
    <property type="molecule type" value="Genomic_DNA"/>
</dbReference>
<evidence type="ECO:0000313" key="2">
    <source>
        <dbReference type="Proteomes" id="UP000198850"/>
    </source>
</evidence>
<name>A0A1H4BGD5_9SPHI</name>
<gene>
    <name evidence="1" type="ORF">SAMN05443550_103337</name>
</gene>
<proteinExistence type="predicted"/>
<organism evidence="1 2">
    <name type="scientific">Pedobacter hartonius</name>
    <dbReference type="NCBI Taxonomy" id="425514"/>
    <lineage>
        <taxon>Bacteria</taxon>
        <taxon>Pseudomonadati</taxon>
        <taxon>Bacteroidota</taxon>
        <taxon>Sphingobacteriia</taxon>
        <taxon>Sphingobacteriales</taxon>
        <taxon>Sphingobacteriaceae</taxon>
        <taxon>Pedobacter</taxon>
    </lineage>
</organism>
<dbReference type="Proteomes" id="UP000198850">
    <property type="component" value="Unassembled WGS sequence"/>
</dbReference>
<accession>A0A1H4BGD5</accession>
<protein>
    <submittedName>
        <fullName evidence="1">Uncharacterized protein</fullName>
    </submittedName>
</protein>
<evidence type="ECO:0000313" key="1">
    <source>
        <dbReference type="EMBL" id="SEA47190.1"/>
    </source>
</evidence>
<keyword evidence="2" id="KW-1185">Reference proteome</keyword>
<reference evidence="1 2" key="1">
    <citation type="submission" date="2016-10" db="EMBL/GenBank/DDBJ databases">
        <authorList>
            <person name="de Groot N.N."/>
        </authorList>
    </citation>
    <scope>NUCLEOTIDE SEQUENCE [LARGE SCALE GENOMIC DNA]</scope>
    <source>
        <strain evidence="1 2">DSM 19033</strain>
    </source>
</reference>
<dbReference type="STRING" id="425514.SAMN05443550_103337"/>
<dbReference type="AlphaFoldDB" id="A0A1H4BGD5"/>